<accession>A0A814GUS5</accession>
<keyword evidence="2" id="KW-0378">Hydrolase</keyword>
<dbReference type="GO" id="GO:0046872">
    <property type="term" value="F:metal ion binding"/>
    <property type="evidence" value="ECO:0007669"/>
    <property type="project" value="UniProtKB-KW"/>
</dbReference>
<feature type="binding site" evidence="8">
    <location>
        <position position="65"/>
    </location>
    <ligand>
        <name>Mg(2+)</name>
        <dbReference type="ChEBI" id="CHEBI:18420"/>
        <label>1</label>
    </ligand>
</feature>
<evidence type="ECO:0000256" key="1">
    <source>
        <dbReference type="ARBA" id="ARBA00010702"/>
    </source>
</evidence>
<dbReference type="InterPro" id="IPR050792">
    <property type="entry name" value="ADP-ribosylglycohydrolase"/>
</dbReference>
<proteinExistence type="inferred from homology"/>
<organism evidence="9 10">
    <name type="scientific">Adineta steineri</name>
    <dbReference type="NCBI Taxonomy" id="433720"/>
    <lineage>
        <taxon>Eukaryota</taxon>
        <taxon>Metazoa</taxon>
        <taxon>Spiralia</taxon>
        <taxon>Gnathifera</taxon>
        <taxon>Rotifera</taxon>
        <taxon>Eurotatoria</taxon>
        <taxon>Bdelloidea</taxon>
        <taxon>Adinetida</taxon>
        <taxon>Adinetidae</taxon>
        <taxon>Adineta</taxon>
    </lineage>
</organism>
<keyword evidence="8" id="KW-0460">Magnesium</keyword>
<evidence type="ECO:0000313" key="9">
    <source>
        <dbReference type="EMBL" id="CAF1000885.1"/>
    </source>
</evidence>
<dbReference type="AlphaFoldDB" id="A0A814GUS5"/>
<keyword evidence="8" id="KW-0479">Metal-binding</keyword>
<evidence type="ECO:0000256" key="5">
    <source>
        <dbReference type="ARBA" id="ARBA00049773"/>
    </source>
</evidence>
<dbReference type="PANTHER" id="PTHR16222:SF26">
    <property type="entry name" value="ADP-RIBOSYLHYDROLASE ARH1"/>
    <property type="match status" value="1"/>
</dbReference>
<feature type="binding site" evidence="8">
    <location>
        <position position="63"/>
    </location>
    <ligand>
        <name>Mg(2+)</name>
        <dbReference type="ChEBI" id="CHEBI:18420"/>
        <label>1</label>
    </ligand>
</feature>
<comment type="similarity">
    <text evidence="1">Belongs to the ADP-ribosylglycohydrolase family.</text>
</comment>
<name>A0A814GUS5_9BILA</name>
<comment type="caution">
    <text evidence="9">The sequence shown here is derived from an EMBL/GenBank/DDBJ whole genome shotgun (WGS) entry which is preliminary data.</text>
</comment>
<evidence type="ECO:0000313" key="10">
    <source>
        <dbReference type="Proteomes" id="UP000663845"/>
    </source>
</evidence>
<dbReference type="Pfam" id="PF03747">
    <property type="entry name" value="ADP_ribosyl_GH"/>
    <property type="match status" value="1"/>
</dbReference>
<dbReference type="EMBL" id="CAJNOG010000141">
    <property type="protein sequence ID" value="CAF1000885.1"/>
    <property type="molecule type" value="Genomic_DNA"/>
</dbReference>
<sequence>MNSNNLLEQYKACMILSGVGDSLGYRSGIWQFNSNGKDIHRELYERFDQIEDIRIELPQWRVSDDTVLHLAIAQVLAEYGDRDPSPTLYSRVAKKLKEILNDLKNRHPSSSTVTAINHLSENNWTQTYSAVTNDCTAAVRSMSIGLRYSHPSEFEKLMHVSIEISRMTHTHVWGFMGGFTSALFTSYAIQQKPLQTWSRCLLEILPTVQNYIKTQQRPDLAQNMRSWSSFEIFWKEFLLKQEINIKDIEQRDEFYRQFSHAGWAGAIIYIVCYTTKTTSNMESSFEIFWKEFLLKQEINIKDIEQRDEFYRQFSHAGWAGASGTDCIAIAYNSLLTCHGSWTELCKRAALHGGHGDATGCVAGALFGAIYGFENVPKQNYKNVEYHDELENVAKKLYNLRQISSQPKTKTENINTQRGECVHFTFIPADVLDNMPAFRQWRLSKNQKTKTETNVLSKLVFQGLRMS</sequence>
<feature type="binding site" evidence="8">
    <location>
        <position position="64"/>
    </location>
    <ligand>
        <name>Mg(2+)</name>
        <dbReference type="ChEBI" id="CHEBI:18420"/>
        <label>1</label>
    </ligand>
</feature>
<evidence type="ECO:0000256" key="3">
    <source>
        <dbReference type="ARBA" id="ARBA00049582"/>
    </source>
</evidence>
<evidence type="ECO:0000256" key="8">
    <source>
        <dbReference type="PIRSR" id="PIRSR605502-1"/>
    </source>
</evidence>
<dbReference type="SUPFAM" id="SSF101478">
    <property type="entry name" value="ADP-ribosylglycohydrolase"/>
    <property type="match status" value="1"/>
</dbReference>
<dbReference type="Proteomes" id="UP000663845">
    <property type="component" value="Unassembled WGS sequence"/>
</dbReference>
<evidence type="ECO:0000256" key="2">
    <source>
        <dbReference type="ARBA" id="ARBA00022801"/>
    </source>
</evidence>
<protein>
    <recommendedName>
        <fullName evidence="5">ADP-ribosylhydrolase ARH1</fullName>
        <ecNumber evidence="4">3.2.2.19</ecNumber>
    </recommendedName>
    <alternativeName>
        <fullName evidence="6">ADP-ribose-L-arginine cleaving enzyme</fullName>
    </alternativeName>
    <alternativeName>
        <fullName evidence="7">[Protein ADP-ribosylarginine] hydrolase</fullName>
    </alternativeName>
</protein>
<comment type="cofactor">
    <cofactor evidence="8">
        <name>Mg(2+)</name>
        <dbReference type="ChEBI" id="CHEBI:18420"/>
    </cofactor>
    <text evidence="8">Binds 2 magnesium ions per subunit.</text>
</comment>
<dbReference type="GO" id="GO:0003875">
    <property type="term" value="F:ADP-ribosylarginine hydrolase activity"/>
    <property type="evidence" value="ECO:0007669"/>
    <property type="project" value="UniProtKB-EC"/>
</dbReference>
<comment type="function">
    <text evidence="3">Specifically acts as an arginine mono-ADP-ribosylhydrolase by mediating the removal of mono-ADP-ribose attached to arginine residues on proteins.</text>
</comment>
<feature type="binding site" evidence="8">
    <location>
        <position position="356"/>
    </location>
    <ligand>
        <name>Mg(2+)</name>
        <dbReference type="ChEBI" id="CHEBI:18420"/>
        <label>1</label>
    </ligand>
</feature>
<dbReference type="InterPro" id="IPR005502">
    <property type="entry name" value="Ribosyl_crysJ1"/>
</dbReference>
<evidence type="ECO:0000256" key="6">
    <source>
        <dbReference type="ARBA" id="ARBA00049798"/>
    </source>
</evidence>
<dbReference type="EC" id="3.2.2.19" evidence="4"/>
<dbReference type="InterPro" id="IPR036705">
    <property type="entry name" value="Ribosyl_crysJ1_sf"/>
</dbReference>
<dbReference type="Gene3D" id="1.10.4080.10">
    <property type="entry name" value="ADP-ribosylation/Crystallin J1"/>
    <property type="match status" value="2"/>
</dbReference>
<reference evidence="9" key="1">
    <citation type="submission" date="2021-02" db="EMBL/GenBank/DDBJ databases">
        <authorList>
            <person name="Nowell W R."/>
        </authorList>
    </citation>
    <scope>NUCLEOTIDE SEQUENCE</scope>
</reference>
<dbReference type="PANTHER" id="PTHR16222">
    <property type="entry name" value="ADP-RIBOSYLGLYCOHYDROLASE"/>
    <property type="match status" value="1"/>
</dbReference>
<evidence type="ECO:0000256" key="7">
    <source>
        <dbReference type="ARBA" id="ARBA00049810"/>
    </source>
</evidence>
<evidence type="ECO:0000256" key="4">
    <source>
        <dbReference type="ARBA" id="ARBA00049725"/>
    </source>
</evidence>
<gene>
    <name evidence="9" type="ORF">JYZ213_LOCUS15990</name>
</gene>